<dbReference type="InterPro" id="IPR019757">
    <property type="entry name" value="Pept_S26A_signal_pept_1_Lys-AS"/>
</dbReference>
<dbReference type="InterPro" id="IPR000223">
    <property type="entry name" value="Pept_S26A_signal_pept_1"/>
</dbReference>
<keyword evidence="8" id="KW-0812">Transmembrane</keyword>
<keyword evidence="8" id="KW-0472">Membrane</keyword>
<evidence type="ECO:0000313" key="12">
    <source>
        <dbReference type="Proteomes" id="UP000012159"/>
    </source>
</evidence>
<name>M6VXW7_LEPBO</name>
<dbReference type="PANTHER" id="PTHR43390:SF1">
    <property type="entry name" value="CHLOROPLAST PROCESSING PEPTIDASE"/>
    <property type="match status" value="1"/>
</dbReference>
<feature type="domain" description="Peptidase S26" evidence="10">
    <location>
        <begin position="24"/>
        <end position="152"/>
    </location>
</feature>
<dbReference type="InterPro" id="IPR019533">
    <property type="entry name" value="Peptidase_S26"/>
</dbReference>
<accession>M6VXW7</accession>
<dbReference type="STRING" id="1192866.LEP1GSC133_1167"/>
<protein>
    <recommendedName>
        <fullName evidence="4 8">Signal peptidase I</fullName>
        <ecNumber evidence="3 8">3.4.21.89</ecNumber>
    </recommendedName>
</protein>
<dbReference type="PRINTS" id="PR00727">
    <property type="entry name" value="LEADERPTASE"/>
</dbReference>
<dbReference type="PROSITE" id="PS00760">
    <property type="entry name" value="SPASE_I_2"/>
    <property type="match status" value="1"/>
</dbReference>
<evidence type="ECO:0000256" key="2">
    <source>
        <dbReference type="ARBA" id="ARBA00009370"/>
    </source>
</evidence>
<dbReference type="AlphaFoldDB" id="M6VXW7"/>
<feature type="transmembrane region" description="Helical" evidence="8">
    <location>
        <begin position="20"/>
        <end position="36"/>
    </location>
</feature>
<comment type="subcellular location">
    <subcellularLocation>
        <location evidence="9">Membrane</location>
        <topology evidence="9">Single-pass type II membrane protein</topology>
    </subcellularLocation>
</comment>
<evidence type="ECO:0000256" key="6">
    <source>
        <dbReference type="ARBA" id="ARBA00022801"/>
    </source>
</evidence>
<dbReference type="GO" id="GO:0016020">
    <property type="term" value="C:membrane"/>
    <property type="evidence" value="ECO:0007669"/>
    <property type="project" value="UniProtKB-SubCell"/>
</dbReference>
<dbReference type="GO" id="GO:0006465">
    <property type="term" value="P:signal peptide processing"/>
    <property type="evidence" value="ECO:0007669"/>
    <property type="project" value="InterPro"/>
</dbReference>
<evidence type="ECO:0000256" key="1">
    <source>
        <dbReference type="ARBA" id="ARBA00000677"/>
    </source>
</evidence>
<dbReference type="GO" id="GO:0009003">
    <property type="term" value="F:signal peptidase activity"/>
    <property type="evidence" value="ECO:0007669"/>
    <property type="project" value="UniProtKB-EC"/>
</dbReference>
<comment type="caution">
    <text evidence="11">The sequence shown here is derived from an EMBL/GenBank/DDBJ whole genome shotgun (WGS) entry which is preliminary data.</text>
</comment>
<feature type="active site" evidence="7">
    <location>
        <position position="50"/>
    </location>
</feature>
<gene>
    <name evidence="11" type="ORF">LEP1GSC133_1167</name>
</gene>
<comment type="catalytic activity">
    <reaction evidence="1 8">
        <text>Cleavage of hydrophobic, N-terminal signal or leader sequences from secreted and periplasmic proteins.</text>
        <dbReference type="EC" id="3.4.21.89"/>
    </reaction>
</comment>
<dbReference type="PROSITE" id="PS00501">
    <property type="entry name" value="SPASE_I_1"/>
    <property type="match status" value="1"/>
</dbReference>
<dbReference type="NCBIfam" id="TIGR02227">
    <property type="entry name" value="sigpep_I_bact"/>
    <property type="match status" value="1"/>
</dbReference>
<keyword evidence="6 8" id="KW-0378">Hydrolase</keyword>
<evidence type="ECO:0000256" key="3">
    <source>
        <dbReference type="ARBA" id="ARBA00013208"/>
    </source>
</evidence>
<proteinExistence type="inferred from homology"/>
<evidence type="ECO:0000313" key="11">
    <source>
        <dbReference type="EMBL" id="EMO62347.1"/>
    </source>
</evidence>
<keyword evidence="8" id="KW-1133">Transmembrane helix</keyword>
<dbReference type="InterPro" id="IPR036286">
    <property type="entry name" value="LexA/Signal_pep-like_sf"/>
</dbReference>
<evidence type="ECO:0000256" key="7">
    <source>
        <dbReference type="PIRSR" id="PIRSR600223-1"/>
    </source>
</evidence>
<dbReference type="EC" id="3.4.21.89" evidence="3 8"/>
<feature type="active site" evidence="7">
    <location>
        <position position="116"/>
    </location>
</feature>
<comment type="similarity">
    <text evidence="2 9">Belongs to the peptidase S26 family.</text>
</comment>
<reference evidence="11 12" key="1">
    <citation type="submission" date="2013-01" db="EMBL/GenBank/DDBJ databases">
        <authorList>
            <person name="Harkins D.M."/>
            <person name="Durkin A.S."/>
            <person name="Brinkac L.M."/>
            <person name="Haft D.H."/>
            <person name="Selengut J.D."/>
            <person name="Sanka R."/>
            <person name="DePew J."/>
            <person name="Purushe J."/>
            <person name="Picardeau M."/>
            <person name="Werts C."/>
            <person name="Goarant C."/>
            <person name="Vinetz J.M."/>
            <person name="Sutton G.G."/>
            <person name="Nierman W.C."/>
            <person name="Fouts D.E."/>
        </authorList>
    </citation>
    <scope>NUCLEOTIDE SEQUENCE [LARGE SCALE GENOMIC DNA]</scope>
    <source>
        <strain evidence="11 12">200901868</strain>
    </source>
</reference>
<dbReference type="GO" id="GO:0004252">
    <property type="term" value="F:serine-type endopeptidase activity"/>
    <property type="evidence" value="ECO:0007669"/>
    <property type="project" value="InterPro"/>
</dbReference>
<evidence type="ECO:0000259" key="10">
    <source>
        <dbReference type="Pfam" id="PF10502"/>
    </source>
</evidence>
<dbReference type="EMBL" id="AKWF02000078">
    <property type="protein sequence ID" value="EMO62347.1"/>
    <property type="molecule type" value="Genomic_DNA"/>
</dbReference>
<dbReference type="Pfam" id="PF10502">
    <property type="entry name" value="Peptidase_S26"/>
    <property type="match status" value="1"/>
</dbReference>
<dbReference type="Gene3D" id="2.10.109.10">
    <property type="entry name" value="Umud Fragment, subunit A"/>
    <property type="match status" value="1"/>
</dbReference>
<evidence type="ECO:0000256" key="4">
    <source>
        <dbReference type="ARBA" id="ARBA00019232"/>
    </source>
</evidence>
<evidence type="ECO:0000256" key="8">
    <source>
        <dbReference type="RuleBase" id="RU003993"/>
    </source>
</evidence>
<organism evidence="11 12">
    <name type="scientific">Leptospira borgpetersenii serovar Pomona str. 200901868</name>
    <dbReference type="NCBI Taxonomy" id="1192866"/>
    <lineage>
        <taxon>Bacteria</taxon>
        <taxon>Pseudomonadati</taxon>
        <taxon>Spirochaetota</taxon>
        <taxon>Spirochaetia</taxon>
        <taxon>Leptospirales</taxon>
        <taxon>Leptospiraceae</taxon>
        <taxon>Leptospira</taxon>
    </lineage>
</organism>
<sequence>MNLESEVKTKNSLTGEESPISSAFSFILIVILVFAFKSSVLDANNIPSGSMIPTLKIGDFLFVNKMRYSIRMPFTEAELIRIDDPKRGDIVTFAPPLRALGVGDSRDGFFAKRYVKRVVGLPGDTIRISSKFLSTKKGNVNYSVIEYKKKGSDTFQGYEPVEIEEGNILGDLDNLYAPTRSLFLEKKLVSNTTFWKVTKKIVNVSTDTNVIFRSDARSPKISTWLSEIIGMILTIPVLGDS</sequence>
<dbReference type="SUPFAM" id="SSF51306">
    <property type="entry name" value="LexA/Signal peptidase"/>
    <property type="match status" value="1"/>
</dbReference>
<keyword evidence="5 8" id="KW-0645">Protease</keyword>
<dbReference type="CDD" id="cd06530">
    <property type="entry name" value="S26_SPase_I"/>
    <property type="match status" value="1"/>
</dbReference>
<dbReference type="InterPro" id="IPR019756">
    <property type="entry name" value="Pept_S26A_signal_pept_1_Ser-AS"/>
</dbReference>
<dbReference type="PANTHER" id="PTHR43390">
    <property type="entry name" value="SIGNAL PEPTIDASE I"/>
    <property type="match status" value="1"/>
</dbReference>
<evidence type="ECO:0000256" key="5">
    <source>
        <dbReference type="ARBA" id="ARBA00022670"/>
    </source>
</evidence>
<evidence type="ECO:0000256" key="9">
    <source>
        <dbReference type="RuleBase" id="RU362042"/>
    </source>
</evidence>
<dbReference type="Proteomes" id="UP000012159">
    <property type="component" value="Unassembled WGS sequence"/>
</dbReference>